<dbReference type="eggNOG" id="KOG2667">
    <property type="taxonomic scope" value="Eukaryota"/>
</dbReference>
<dbReference type="Pfam" id="PF07970">
    <property type="entry name" value="COPIIcoated_ERV"/>
    <property type="match status" value="1"/>
</dbReference>
<keyword evidence="4 6" id="KW-1133">Transmembrane helix</keyword>
<dbReference type="GO" id="GO:0030134">
    <property type="term" value="C:COPII-coated ER to Golgi transport vesicle"/>
    <property type="evidence" value="ECO:0007669"/>
    <property type="project" value="TreeGrafter"/>
</dbReference>
<gene>
    <name evidence="9" type="ORF">BE221DRAFT_191262</name>
</gene>
<keyword evidence="3 6" id="KW-0812">Transmembrane</keyword>
<proteinExistence type="inferred from homology"/>
<dbReference type="InterPro" id="IPR039542">
    <property type="entry name" value="Erv_N"/>
</dbReference>
<comment type="subcellular location">
    <subcellularLocation>
        <location evidence="1">Membrane</location>
        <topology evidence="1">Multi-pass membrane protein</topology>
    </subcellularLocation>
</comment>
<evidence type="ECO:0000256" key="5">
    <source>
        <dbReference type="ARBA" id="ARBA00023136"/>
    </source>
</evidence>
<dbReference type="PANTHER" id="PTHR10984">
    <property type="entry name" value="ENDOPLASMIC RETICULUM-GOLGI INTERMEDIATE COMPARTMENT PROTEIN"/>
    <property type="match status" value="1"/>
</dbReference>
<dbReference type="InterPro" id="IPR045888">
    <property type="entry name" value="Erv"/>
</dbReference>
<evidence type="ECO:0000259" key="7">
    <source>
        <dbReference type="Pfam" id="PF07970"/>
    </source>
</evidence>
<name>A0A1Y5IFC6_OSTTA</name>
<dbReference type="GO" id="GO:0005783">
    <property type="term" value="C:endoplasmic reticulum"/>
    <property type="evidence" value="ECO:0007669"/>
    <property type="project" value="TreeGrafter"/>
</dbReference>
<feature type="domain" description="Endoplasmic reticulum vesicle transporter N-terminal" evidence="8">
    <location>
        <begin position="5"/>
        <end position="94"/>
    </location>
</feature>
<evidence type="ECO:0000256" key="2">
    <source>
        <dbReference type="ARBA" id="ARBA00005648"/>
    </source>
</evidence>
<organism evidence="9">
    <name type="scientific">Ostreococcus tauri</name>
    <name type="common">Marine green alga</name>
    <dbReference type="NCBI Taxonomy" id="70448"/>
    <lineage>
        <taxon>Eukaryota</taxon>
        <taxon>Viridiplantae</taxon>
        <taxon>Chlorophyta</taxon>
        <taxon>Mamiellophyceae</taxon>
        <taxon>Mamiellales</taxon>
        <taxon>Bathycoccaceae</taxon>
        <taxon>Ostreococcus</taxon>
    </lineage>
</organism>
<evidence type="ECO:0000259" key="8">
    <source>
        <dbReference type="Pfam" id="PF13850"/>
    </source>
</evidence>
<feature type="domain" description="Endoplasmic reticulum vesicle transporter C-terminal" evidence="7">
    <location>
        <begin position="141"/>
        <end position="314"/>
    </location>
</feature>
<dbReference type="Pfam" id="PF13850">
    <property type="entry name" value="ERGIC_N"/>
    <property type="match status" value="1"/>
</dbReference>
<accession>A0A1Y5IFC6</accession>
<dbReference type="Proteomes" id="UP000195557">
    <property type="component" value="Unassembled WGS sequence"/>
</dbReference>
<dbReference type="EMBL" id="KZ155780">
    <property type="protein sequence ID" value="OUS46783.1"/>
    <property type="molecule type" value="Genomic_DNA"/>
</dbReference>
<evidence type="ECO:0000256" key="1">
    <source>
        <dbReference type="ARBA" id="ARBA00004141"/>
    </source>
</evidence>
<evidence type="ECO:0000256" key="3">
    <source>
        <dbReference type="ARBA" id="ARBA00022692"/>
    </source>
</evidence>
<evidence type="ECO:0000313" key="9">
    <source>
        <dbReference type="EMBL" id="OUS46783.1"/>
    </source>
</evidence>
<comment type="similarity">
    <text evidence="2">Belongs to the ERGIC family.</text>
</comment>
<dbReference type="PANTHER" id="PTHR10984:SF25">
    <property type="entry name" value="ENDOPLASMIC RETICULUM-GOLGI INTERMEDIATE COMPARTMENT PROTEIN 3"/>
    <property type="match status" value="1"/>
</dbReference>
<dbReference type="InterPro" id="IPR012936">
    <property type="entry name" value="Erv_C"/>
</dbReference>
<sequence length="327" mass="36631">MLRAFRSLDALTSAPAHLRRKTSTGAVVSLCGTFVAVILTLSQTIDFFTPLRTKTTRVDEQRAGEMTMDIDVTFTRMPCQILYVDAYDASGKHEVDVRGRLMKTRLDAAGRELGEYESAGGIDLGGLVLFQRRPEHGSEVRKAKADMEGCRLHGRVEARRVAGSLRISTGPESFAFLREMFNEPWEIDARHVIKTFAFGPEFPGSVNPLNGVKRKEKKSGIYKYFMKVVPTTYANSRNLFGMIPWTMRVRTNQYSVTEHFTESAHWGMLPQILFSYDISAISVNVESQSKSGVYFLTKTIATVGGVFALTRTIDRYVDLAVRVTSTQ</sequence>
<protein>
    <submittedName>
        <fullName evidence="9">COPII vesicle protein</fullName>
    </submittedName>
</protein>
<evidence type="ECO:0000256" key="6">
    <source>
        <dbReference type="SAM" id="Phobius"/>
    </source>
</evidence>
<dbReference type="GO" id="GO:0016020">
    <property type="term" value="C:membrane"/>
    <property type="evidence" value="ECO:0007669"/>
    <property type="project" value="UniProtKB-SubCell"/>
</dbReference>
<evidence type="ECO:0000256" key="4">
    <source>
        <dbReference type="ARBA" id="ARBA00022989"/>
    </source>
</evidence>
<keyword evidence="5 6" id="KW-0472">Membrane</keyword>
<feature type="transmembrane region" description="Helical" evidence="6">
    <location>
        <begin position="26"/>
        <end position="45"/>
    </location>
</feature>
<dbReference type="AlphaFoldDB" id="A0A1Y5IFC6"/>
<reference evidence="9" key="1">
    <citation type="submission" date="2017-04" db="EMBL/GenBank/DDBJ databases">
        <title>Population genomics of picophytoplankton unveils novel chromosome hypervariability.</title>
        <authorList>
            <consortium name="DOE Joint Genome Institute"/>
            <person name="Blanc-Mathieu R."/>
            <person name="Krasovec M."/>
            <person name="Hebrard M."/>
            <person name="Yau S."/>
            <person name="Desgranges E."/>
            <person name="Martin J."/>
            <person name="Schackwitz W."/>
            <person name="Kuo A."/>
            <person name="Salin G."/>
            <person name="Donnadieu C."/>
            <person name="Desdevises Y."/>
            <person name="Sanchez-Ferandin S."/>
            <person name="Moreau H."/>
            <person name="Rivals E."/>
            <person name="Grigoriev I.V."/>
            <person name="Grimsley N."/>
            <person name="Eyre-Walker A."/>
            <person name="Piganeau G."/>
        </authorList>
    </citation>
    <scope>NUCLEOTIDE SEQUENCE [LARGE SCALE GENOMIC DNA]</scope>
    <source>
        <strain evidence="9">RCC 1115</strain>
    </source>
</reference>